<dbReference type="InterPro" id="IPR002347">
    <property type="entry name" value="SDR_fam"/>
</dbReference>
<dbReference type="STRING" id="282197.SAMN04488517_11255"/>
<dbReference type="EC" id="1.1.1.-" evidence="3"/>
<dbReference type="PROSITE" id="PS00061">
    <property type="entry name" value="ADH_SHORT"/>
    <property type="match status" value="1"/>
</dbReference>
<protein>
    <submittedName>
        <fullName evidence="3">2,5-dichloro-2,5-cyclohexadiene-1,4-diol dehydrogenase</fullName>
        <ecNumber evidence="3">1.1.1.-</ecNumber>
    </submittedName>
</protein>
<evidence type="ECO:0000313" key="4">
    <source>
        <dbReference type="Proteomes" id="UP000048908"/>
    </source>
</evidence>
<dbReference type="Gene3D" id="3.40.50.720">
    <property type="entry name" value="NAD(P)-binding Rossmann-like Domain"/>
    <property type="match status" value="1"/>
</dbReference>
<accession>A0A0M6XWD8</accession>
<keyword evidence="2 3" id="KW-0560">Oxidoreductase</keyword>
<gene>
    <name evidence="3" type="primary">linC</name>
    <name evidence="3" type="ORF">JAN5088_03387</name>
</gene>
<evidence type="ECO:0000256" key="1">
    <source>
        <dbReference type="ARBA" id="ARBA00006484"/>
    </source>
</evidence>
<comment type="similarity">
    <text evidence="1">Belongs to the short-chain dehydrogenases/reductases (SDR) family.</text>
</comment>
<evidence type="ECO:0000313" key="3">
    <source>
        <dbReference type="EMBL" id="CTQ34591.1"/>
    </source>
</evidence>
<dbReference type="InterPro" id="IPR036291">
    <property type="entry name" value="NAD(P)-bd_dom_sf"/>
</dbReference>
<name>A0A0M6XWD8_9RHOB</name>
<organism evidence="3 4">
    <name type="scientific">Jannaschia rubra</name>
    <dbReference type="NCBI Taxonomy" id="282197"/>
    <lineage>
        <taxon>Bacteria</taxon>
        <taxon>Pseudomonadati</taxon>
        <taxon>Pseudomonadota</taxon>
        <taxon>Alphaproteobacteria</taxon>
        <taxon>Rhodobacterales</taxon>
        <taxon>Roseobacteraceae</taxon>
        <taxon>Jannaschia</taxon>
    </lineage>
</organism>
<sequence length="255" mass="26662">MDLKLHDTRVIVTGGGAGIGRAIVDGFLAEGAAVAVCDIDADALGRLPDGVFHRRVDVGIAEDLAAFIEDAIAHLGGLDCLVNNAGIAGPSAGIEAIDLADWNRTLAICLTSQFVCASRAVEALRRSANASIVNLSSVAGRVGFPQRTPYAAAKWGVVGLTKSLSIELGPDRIRVNAIMPGLVAGDRQRRVLEARAQNRGRSFAEVEAEAFSLTSIAEYVTPEQIADQVLFLASERGRTISGQAISVCGDTRALA</sequence>
<dbReference type="CDD" id="cd05233">
    <property type="entry name" value="SDR_c"/>
    <property type="match status" value="1"/>
</dbReference>
<keyword evidence="4" id="KW-1185">Reference proteome</keyword>
<dbReference type="InterPro" id="IPR020904">
    <property type="entry name" value="Sc_DH/Rdtase_CS"/>
</dbReference>
<evidence type="ECO:0000256" key="2">
    <source>
        <dbReference type="ARBA" id="ARBA00023002"/>
    </source>
</evidence>
<dbReference type="PRINTS" id="PR00080">
    <property type="entry name" value="SDRFAMILY"/>
</dbReference>
<dbReference type="OrthoDB" id="9804774at2"/>
<reference evidence="3 4" key="1">
    <citation type="submission" date="2015-07" db="EMBL/GenBank/DDBJ databases">
        <authorList>
            <person name="Noorani M."/>
        </authorList>
    </citation>
    <scope>NUCLEOTIDE SEQUENCE [LARGE SCALE GENOMIC DNA]</scope>
    <source>
        <strain evidence="3 4">CECT 5088</strain>
    </source>
</reference>
<dbReference type="GO" id="GO:0016491">
    <property type="term" value="F:oxidoreductase activity"/>
    <property type="evidence" value="ECO:0007669"/>
    <property type="project" value="UniProtKB-KW"/>
</dbReference>
<dbReference type="PRINTS" id="PR00081">
    <property type="entry name" value="GDHRDH"/>
</dbReference>
<dbReference type="Pfam" id="PF13561">
    <property type="entry name" value="adh_short_C2"/>
    <property type="match status" value="1"/>
</dbReference>
<dbReference type="EMBL" id="CXPG01000023">
    <property type="protein sequence ID" value="CTQ34591.1"/>
    <property type="molecule type" value="Genomic_DNA"/>
</dbReference>
<dbReference type="PANTHER" id="PTHR24321:SF8">
    <property type="entry name" value="ESTRADIOL 17-BETA-DEHYDROGENASE 8-RELATED"/>
    <property type="match status" value="1"/>
</dbReference>
<dbReference type="AlphaFoldDB" id="A0A0M6XWD8"/>
<dbReference type="SUPFAM" id="SSF51735">
    <property type="entry name" value="NAD(P)-binding Rossmann-fold domains"/>
    <property type="match status" value="1"/>
</dbReference>
<dbReference type="PANTHER" id="PTHR24321">
    <property type="entry name" value="DEHYDROGENASES, SHORT CHAIN"/>
    <property type="match status" value="1"/>
</dbReference>
<dbReference type="FunFam" id="3.40.50.720:FF:000084">
    <property type="entry name" value="Short-chain dehydrogenase reductase"/>
    <property type="match status" value="1"/>
</dbReference>
<dbReference type="RefSeq" id="WP_055683960.1">
    <property type="nucleotide sequence ID" value="NZ_CXPG01000023.1"/>
</dbReference>
<proteinExistence type="inferred from homology"/>
<dbReference type="Proteomes" id="UP000048908">
    <property type="component" value="Unassembled WGS sequence"/>
</dbReference>